<dbReference type="EMBL" id="JAUCMV010000004">
    <property type="protein sequence ID" value="KAK0402339.1"/>
    <property type="molecule type" value="Genomic_DNA"/>
</dbReference>
<dbReference type="Pfam" id="PF10318">
    <property type="entry name" value="7TM_GPCR_Srh"/>
    <property type="match status" value="1"/>
</dbReference>
<keyword evidence="1" id="KW-1133">Transmembrane helix</keyword>
<feature type="transmembrane region" description="Helical" evidence="1">
    <location>
        <begin position="231"/>
        <end position="251"/>
    </location>
</feature>
<protein>
    <submittedName>
        <fullName evidence="2">Uncharacterized protein</fullName>
    </submittedName>
</protein>
<feature type="transmembrane region" description="Helical" evidence="1">
    <location>
        <begin position="191"/>
        <end position="219"/>
    </location>
</feature>
<keyword evidence="1" id="KW-0812">Transmembrane</keyword>
<keyword evidence="3" id="KW-1185">Reference proteome</keyword>
<sequence>MKIYRNTILNLGVWYLLAMGSFGFFLQPTHTMLGSKSCAKFTGFATSFGIFVNAFFLFVCIMSCLNVGIAIIICFFCRYAQLAHLSVQWWNSCRGALMCVLLHVAMMVASGVFTSMLLTPALTLQADGLFHVCFDDNNYDTVKSFAVAVMAVFSGESIVIALIGAATINVLRSQKKFMTKRTYRIQSLLTLNLLILVILPIVFDVIPISVSCICIYTRSKYLYMCMSIADHTPFLDVLLTYSVTLGFITPYREAVKKILWRKNTVEPAVTVVSTHM</sequence>
<feature type="transmembrane region" description="Helical" evidence="1">
    <location>
        <begin position="50"/>
        <end position="76"/>
    </location>
</feature>
<keyword evidence="1" id="KW-0472">Membrane</keyword>
<accession>A0AA39HCU8</accession>
<feature type="transmembrane region" description="Helical" evidence="1">
    <location>
        <begin position="145"/>
        <end position="171"/>
    </location>
</feature>
<dbReference type="Proteomes" id="UP001175271">
    <property type="component" value="Unassembled WGS sequence"/>
</dbReference>
<feature type="transmembrane region" description="Helical" evidence="1">
    <location>
        <begin position="7"/>
        <end position="26"/>
    </location>
</feature>
<dbReference type="InterPro" id="IPR019422">
    <property type="entry name" value="7TM_GPCR_serpentine_rcpt_Srh"/>
</dbReference>
<feature type="transmembrane region" description="Helical" evidence="1">
    <location>
        <begin position="96"/>
        <end position="118"/>
    </location>
</feature>
<reference evidence="2" key="1">
    <citation type="submission" date="2023-06" db="EMBL/GenBank/DDBJ databases">
        <title>Genomic analysis of the entomopathogenic nematode Steinernema hermaphroditum.</title>
        <authorList>
            <person name="Schwarz E.M."/>
            <person name="Heppert J.K."/>
            <person name="Baniya A."/>
            <person name="Schwartz H.T."/>
            <person name="Tan C.-H."/>
            <person name="Antoshechkin I."/>
            <person name="Sternberg P.W."/>
            <person name="Goodrich-Blair H."/>
            <person name="Dillman A.R."/>
        </authorList>
    </citation>
    <scope>NUCLEOTIDE SEQUENCE</scope>
    <source>
        <strain evidence="2">PS9179</strain>
        <tissue evidence="2">Whole animal</tissue>
    </source>
</reference>
<proteinExistence type="predicted"/>
<evidence type="ECO:0000313" key="3">
    <source>
        <dbReference type="Proteomes" id="UP001175271"/>
    </source>
</evidence>
<organism evidence="2 3">
    <name type="scientific">Steinernema hermaphroditum</name>
    <dbReference type="NCBI Taxonomy" id="289476"/>
    <lineage>
        <taxon>Eukaryota</taxon>
        <taxon>Metazoa</taxon>
        <taxon>Ecdysozoa</taxon>
        <taxon>Nematoda</taxon>
        <taxon>Chromadorea</taxon>
        <taxon>Rhabditida</taxon>
        <taxon>Tylenchina</taxon>
        <taxon>Panagrolaimomorpha</taxon>
        <taxon>Strongyloidoidea</taxon>
        <taxon>Steinernematidae</taxon>
        <taxon>Steinernema</taxon>
    </lineage>
</organism>
<name>A0AA39HCU8_9BILA</name>
<comment type="caution">
    <text evidence="2">The sequence shown here is derived from an EMBL/GenBank/DDBJ whole genome shotgun (WGS) entry which is preliminary data.</text>
</comment>
<dbReference type="AlphaFoldDB" id="A0AA39HCU8"/>
<evidence type="ECO:0000313" key="2">
    <source>
        <dbReference type="EMBL" id="KAK0402339.1"/>
    </source>
</evidence>
<gene>
    <name evidence="2" type="ORF">QR680_016278</name>
</gene>
<evidence type="ECO:0000256" key="1">
    <source>
        <dbReference type="SAM" id="Phobius"/>
    </source>
</evidence>